<dbReference type="SUPFAM" id="SSF55961">
    <property type="entry name" value="Bet v1-like"/>
    <property type="match status" value="1"/>
</dbReference>
<comment type="cofactor">
    <cofactor evidence="1">
        <name>Fe cation</name>
        <dbReference type="ChEBI" id="CHEBI:24875"/>
    </cofactor>
</comment>
<evidence type="ECO:0000256" key="3">
    <source>
        <dbReference type="ARBA" id="ARBA00022723"/>
    </source>
</evidence>
<dbReference type="CDD" id="cd08884">
    <property type="entry name" value="RHO_alpha_C_GbcA-like"/>
    <property type="match status" value="1"/>
</dbReference>
<dbReference type="OrthoDB" id="7456916at2"/>
<dbReference type="GO" id="GO:0016491">
    <property type="term" value="F:oxidoreductase activity"/>
    <property type="evidence" value="ECO:0007669"/>
    <property type="project" value="UniProtKB-KW"/>
</dbReference>
<dbReference type="InterPro" id="IPR017941">
    <property type="entry name" value="Rieske_2Fe-2S"/>
</dbReference>
<dbReference type="SUPFAM" id="SSF50022">
    <property type="entry name" value="ISP domain"/>
    <property type="match status" value="1"/>
</dbReference>
<dbReference type="InterPro" id="IPR015879">
    <property type="entry name" value="Ring_hydroxy_dOase_asu_C_dom"/>
</dbReference>
<dbReference type="CDD" id="cd03469">
    <property type="entry name" value="Rieske_RO_Alpha_N"/>
    <property type="match status" value="1"/>
</dbReference>
<dbReference type="EMBL" id="JRFJ01000001">
    <property type="protein sequence ID" value="KHJ56162.1"/>
    <property type="molecule type" value="Genomic_DNA"/>
</dbReference>
<reference evidence="8 9" key="1">
    <citation type="submission" date="2014-09" db="EMBL/GenBank/DDBJ databases">
        <title>Isolation and characterization of Aurantimonas altamirensis ON-56566 from clinical sample following a dog bite.</title>
        <authorList>
            <person name="Eshaghi A."/>
            <person name="Li A."/>
            <person name="Shahinas D."/>
            <person name="Bahn P."/>
            <person name="Kus J.V."/>
            <person name="Patel S.N."/>
        </authorList>
    </citation>
    <scope>NUCLEOTIDE SEQUENCE [LARGE SCALE GENOMIC DNA]</scope>
    <source>
        <strain evidence="8 9">ON-56566</strain>
    </source>
</reference>
<name>A0A0B1QB71_9HYPH</name>
<comment type="caution">
    <text evidence="8">The sequence shown here is derived from an EMBL/GenBank/DDBJ whole genome shotgun (WGS) entry which is preliminary data.</text>
</comment>
<evidence type="ECO:0000256" key="5">
    <source>
        <dbReference type="ARBA" id="ARBA00023004"/>
    </source>
</evidence>
<evidence type="ECO:0000259" key="7">
    <source>
        <dbReference type="PROSITE" id="PS51296"/>
    </source>
</evidence>
<organism evidence="8 9">
    <name type="scientific">Aureimonas altamirensis</name>
    <dbReference type="NCBI Taxonomy" id="370622"/>
    <lineage>
        <taxon>Bacteria</taxon>
        <taxon>Pseudomonadati</taxon>
        <taxon>Pseudomonadota</taxon>
        <taxon>Alphaproteobacteria</taxon>
        <taxon>Hyphomicrobiales</taxon>
        <taxon>Aurantimonadaceae</taxon>
        <taxon>Aureimonas</taxon>
    </lineage>
</organism>
<proteinExistence type="predicted"/>
<dbReference type="InterPro" id="IPR036922">
    <property type="entry name" value="Rieske_2Fe-2S_sf"/>
</dbReference>
<dbReference type="Gene3D" id="2.102.10.10">
    <property type="entry name" value="Rieske [2Fe-2S] iron-sulphur domain"/>
    <property type="match status" value="1"/>
</dbReference>
<dbReference type="Pfam" id="PF00355">
    <property type="entry name" value="Rieske"/>
    <property type="match status" value="1"/>
</dbReference>
<keyword evidence="5" id="KW-0408">Iron</keyword>
<evidence type="ECO:0000256" key="6">
    <source>
        <dbReference type="ARBA" id="ARBA00023014"/>
    </source>
</evidence>
<dbReference type="PRINTS" id="PR00090">
    <property type="entry name" value="RNGDIOXGNASE"/>
</dbReference>
<evidence type="ECO:0000313" key="9">
    <source>
        <dbReference type="Proteomes" id="UP000030826"/>
    </source>
</evidence>
<dbReference type="Proteomes" id="UP000030826">
    <property type="component" value="Unassembled WGS sequence"/>
</dbReference>
<evidence type="ECO:0000256" key="4">
    <source>
        <dbReference type="ARBA" id="ARBA00023002"/>
    </source>
</evidence>
<evidence type="ECO:0000256" key="2">
    <source>
        <dbReference type="ARBA" id="ARBA00022714"/>
    </source>
</evidence>
<evidence type="ECO:0000313" key="8">
    <source>
        <dbReference type="EMBL" id="KHJ56162.1"/>
    </source>
</evidence>
<dbReference type="Pfam" id="PF00848">
    <property type="entry name" value="Ring_hydroxyl_A"/>
    <property type="match status" value="1"/>
</dbReference>
<protein>
    <submittedName>
        <fullName evidence="8">(Fe-S)-binding protein</fullName>
    </submittedName>
</protein>
<dbReference type="AlphaFoldDB" id="A0A0B1QB71"/>
<feature type="domain" description="Rieske" evidence="7">
    <location>
        <begin position="45"/>
        <end position="151"/>
    </location>
</feature>
<evidence type="ECO:0000256" key="1">
    <source>
        <dbReference type="ARBA" id="ARBA00001962"/>
    </source>
</evidence>
<dbReference type="GO" id="GO:0051537">
    <property type="term" value="F:2 iron, 2 sulfur cluster binding"/>
    <property type="evidence" value="ECO:0007669"/>
    <property type="project" value="UniProtKB-KW"/>
</dbReference>
<dbReference type="InterPro" id="IPR001663">
    <property type="entry name" value="Rng_hydr_dOase-A"/>
</dbReference>
<keyword evidence="4" id="KW-0560">Oxidoreductase</keyword>
<dbReference type="PANTHER" id="PTHR43756">
    <property type="entry name" value="CHOLINE MONOOXYGENASE, CHLOROPLASTIC"/>
    <property type="match status" value="1"/>
</dbReference>
<keyword evidence="3" id="KW-0479">Metal-binding</keyword>
<dbReference type="Gene3D" id="3.90.380.10">
    <property type="entry name" value="Naphthalene 1,2-dioxygenase Alpha Subunit, Chain A, domain 1"/>
    <property type="match status" value="1"/>
</dbReference>
<sequence length="430" mass="48226">MLDRSDTSLAALIARRVPGYSLEAPFYTSEEVFAADMEAVFETTWLFVGVEPDVPEPGDVMTVDIGRNSILIVRDDDMNVRAYHNVCRHRGARLVLEEKATVGNLVCRYHSWTYNLDGDLIHAEHMGEGFDRSCHGLKPVHIRSLEGLIFICLADEPPADFDAMAAVMGPYLAPHNLRDTRIAYQHDLIEPGNWKLTMENNRECYHCGANHPELTVPLFAYGFGFAPEELDEVERAQAERYGCMVSDSHGEWEAAGVPSACVEHLDDMVTGYRTERLPLDGAGESHTMDTKAACRKRLGTMPSDKMGALHFWTQPNSWHHFMGDHAVVFSVIPLDAHRSLLRTKWLVHKDAVEGVDYDLDNLIGVWMATNQQDSDLVGYCQQGAMSAAYQPGPYSPHTEMLVEKFCNWYIQRMKAHFTPGRAGIDAPRAA</sequence>
<dbReference type="GO" id="GO:0005506">
    <property type="term" value="F:iron ion binding"/>
    <property type="evidence" value="ECO:0007669"/>
    <property type="project" value="InterPro"/>
</dbReference>
<dbReference type="STRING" id="370622.LA66_06105"/>
<keyword evidence="2" id="KW-0001">2Fe-2S</keyword>
<accession>A0A0B1QB71</accession>
<gene>
    <name evidence="8" type="ORF">LA66_06105</name>
</gene>
<dbReference type="PROSITE" id="PS51296">
    <property type="entry name" value="RIESKE"/>
    <property type="match status" value="1"/>
</dbReference>
<dbReference type="PANTHER" id="PTHR43756:SF5">
    <property type="entry name" value="CHOLINE MONOOXYGENASE, CHLOROPLASTIC"/>
    <property type="match status" value="1"/>
</dbReference>
<dbReference type="RefSeq" id="WP_039189619.1">
    <property type="nucleotide sequence ID" value="NZ_JAQRFV010000020.1"/>
</dbReference>
<keyword evidence="6" id="KW-0411">Iron-sulfur</keyword>